<dbReference type="AlphaFoldDB" id="V2PYH8"/>
<proteinExistence type="inferred from homology"/>
<evidence type="ECO:0000256" key="3">
    <source>
        <dbReference type="ARBA" id="ARBA00022759"/>
    </source>
</evidence>
<reference evidence="8" key="2">
    <citation type="submission" date="2022-05" db="EMBL/GenBank/DDBJ databases">
        <authorList>
            <person name="Proctor A.L."/>
            <person name="Phillips G.J."/>
            <person name="Wannemuehler M.J."/>
        </authorList>
    </citation>
    <scope>NUCLEOTIDE SEQUENCE</scope>
    <source>
        <strain evidence="8">ASF457</strain>
    </source>
</reference>
<dbReference type="PANTHER" id="PTHR30636:SF3">
    <property type="entry name" value="UPF0701 PROTEIN YICC"/>
    <property type="match status" value="1"/>
</dbReference>
<evidence type="ECO:0000259" key="6">
    <source>
        <dbReference type="Pfam" id="PF03755"/>
    </source>
</evidence>
<name>V2PYH8_9BACT</name>
<comment type="similarity">
    <text evidence="5">Belongs to the YicC/YloC family.</text>
</comment>
<sequence>MTKSMTGYGKYSKSTEKYDISIEIKSVNSKYFDINFRLPKSVSALEITLRQPLQDIFIRGKIDVRIDINMHTITKYPSLNTDLVKVYREIFTKIAEEANIENKPKLDHFLRMPDVVDYINDDSMEEELEKITYEAVIECAKKLDEMRQKEGIALEKDITARLHNLAENVKLIENAKEDVFEIWKNKFIKRMQDMGVDANYEERIVQEASIMGEKADITEEITRLKSHLIQFNHILKEEYPVGKKLDFLSQEIHRELNTIASKSSKQEIISTVVESKAESDRIREQVQNII</sequence>
<organism evidence="8 9">
    <name type="scientific">Mucispirillum schaedleri ASF457</name>
    <dbReference type="NCBI Taxonomy" id="1379858"/>
    <lineage>
        <taxon>Bacteria</taxon>
        <taxon>Pseudomonadati</taxon>
        <taxon>Deferribacterota</taxon>
        <taxon>Deferribacteres</taxon>
        <taxon>Deferribacterales</taxon>
        <taxon>Mucispirillaceae</taxon>
        <taxon>Mucispirillum</taxon>
    </lineage>
</organism>
<dbReference type="InterPro" id="IPR005229">
    <property type="entry name" value="YicC/YloC-like"/>
</dbReference>
<dbReference type="GO" id="GO:0016787">
    <property type="term" value="F:hydrolase activity"/>
    <property type="evidence" value="ECO:0007669"/>
    <property type="project" value="UniProtKB-KW"/>
</dbReference>
<dbReference type="PANTHER" id="PTHR30636">
    <property type="entry name" value="UPF0701 PROTEIN YICC"/>
    <property type="match status" value="1"/>
</dbReference>
<keyword evidence="4" id="KW-0378">Hydrolase</keyword>
<comment type="cofactor">
    <cofactor evidence="1">
        <name>a divalent metal cation</name>
        <dbReference type="ChEBI" id="CHEBI:60240"/>
    </cofactor>
</comment>
<gene>
    <name evidence="8" type="ORF">N508_000452</name>
</gene>
<reference evidence="8" key="1">
    <citation type="journal article" date="2014" name="Genome Announc.">
        <title>Draft genome sequences of the altered schaedler flora, a defined bacterial community from gnotobiotic mice.</title>
        <authorList>
            <person name="Wannemuehler M.J."/>
            <person name="Overstreet A.M."/>
            <person name="Ward D.V."/>
            <person name="Phillips G.J."/>
        </authorList>
    </citation>
    <scope>NUCLEOTIDE SEQUENCE</scope>
    <source>
        <strain evidence="8">ASF457</strain>
    </source>
</reference>
<dbReference type="GO" id="GO:0004521">
    <property type="term" value="F:RNA endonuclease activity"/>
    <property type="evidence" value="ECO:0007669"/>
    <property type="project" value="InterPro"/>
</dbReference>
<dbReference type="OrthoDB" id="9771229at2"/>
<dbReference type="InterPro" id="IPR013527">
    <property type="entry name" value="YicC-like_N"/>
</dbReference>
<dbReference type="Proteomes" id="UP000017429">
    <property type="component" value="Chromosome"/>
</dbReference>
<dbReference type="NCBIfam" id="TIGR00255">
    <property type="entry name" value="YicC/YloC family endoribonuclease"/>
    <property type="match status" value="1"/>
</dbReference>
<evidence type="ECO:0000259" key="7">
    <source>
        <dbReference type="Pfam" id="PF08340"/>
    </source>
</evidence>
<dbReference type="eggNOG" id="COG1561">
    <property type="taxonomic scope" value="Bacteria"/>
</dbReference>
<evidence type="ECO:0000256" key="2">
    <source>
        <dbReference type="ARBA" id="ARBA00022722"/>
    </source>
</evidence>
<dbReference type="KEGG" id="msch:N508_000452"/>
<feature type="domain" description="Endoribonuclease YicC-like N-terminal" evidence="6">
    <location>
        <begin position="3"/>
        <end position="155"/>
    </location>
</feature>
<evidence type="ECO:0000313" key="8">
    <source>
        <dbReference type="EMBL" id="USF23394.1"/>
    </source>
</evidence>
<evidence type="ECO:0000256" key="4">
    <source>
        <dbReference type="ARBA" id="ARBA00022801"/>
    </source>
</evidence>
<keyword evidence="2" id="KW-0540">Nuclease</keyword>
<dbReference type="EMBL" id="CP097562">
    <property type="protein sequence ID" value="USF23394.1"/>
    <property type="molecule type" value="Genomic_DNA"/>
</dbReference>
<dbReference type="RefSeq" id="WP_023276461.1">
    <property type="nucleotide sequence ID" value="NZ_CP097562.1"/>
</dbReference>
<reference evidence="8" key="3">
    <citation type="submission" date="2022-06" db="EMBL/GenBank/DDBJ databases">
        <title>Resources to Facilitate Use of the Altered Schaedler Flora (ASF) Mouse Model to Study Microbiome Function.</title>
        <authorList>
            <person name="Proctor A."/>
            <person name="Parvinroo S."/>
            <person name="Richie T."/>
            <person name="Jia X."/>
            <person name="Lee S.T.M."/>
            <person name="Karp P.D."/>
            <person name="Paley S."/>
            <person name="Kostic A.D."/>
            <person name="Pierre J.F."/>
            <person name="Wannemuehler M.J."/>
            <person name="Phillips G.J."/>
        </authorList>
    </citation>
    <scope>NUCLEOTIDE SEQUENCE</scope>
    <source>
        <strain evidence="8">ASF457</strain>
    </source>
</reference>
<evidence type="ECO:0000313" key="9">
    <source>
        <dbReference type="Proteomes" id="UP000017429"/>
    </source>
</evidence>
<keyword evidence="3" id="KW-0255">Endonuclease</keyword>
<dbReference type="Pfam" id="PF08340">
    <property type="entry name" value="YicC-like_C"/>
    <property type="match status" value="1"/>
</dbReference>
<evidence type="ECO:0000256" key="1">
    <source>
        <dbReference type="ARBA" id="ARBA00001968"/>
    </source>
</evidence>
<feature type="domain" description="Endoribonuclease YicC-like C-terminal" evidence="7">
    <location>
        <begin position="172"/>
        <end position="289"/>
    </location>
</feature>
<keyword evidence="9" id="KW-1185">Reference proteome</keyword>
<dbReference type="Pfam" id="PF03755">
    <property type="entry name" value="YicC-like_N"/>
    <property type="match status" value="1"/>
</dbReference>
<protein>
    <submittedName>
        <fullName evidence="8">Uncharacterized protein</fullName>
    </submittedName>
</protein>
<evidence type="ECO:0000256" key="5">
    <source>
        <dbReference type="ARBA" id="ARBA00035648"/>
    </source>
</evidence>
<accession>V2PYH8</accession>
<dbReference type="InterPro" id="IPR013551">
    <property type="entry name" value="YicC-like_C"/>
</dbReference>